<name>A0ACC2KSA5_PERAE</name>
<gene>
    <name evidence="1" type="ORF">MRB53_032409</name>
</gene>
<accession>A0ACC2KSA5</accession>
<reference evidence="1 2" key="1">
    <citation type="journal article" date="2022" name="Hortic Res">
        <title>A haplotype resolved chromosomal level avocado genome allows analysis of novel avocado genes.</title>
        <authorList>
            <person name="Nath O."/>
            <person name="Fletcher S.J."/>
            <person name="Hayward A."/>
            <person name="Shaw L.M."/>
            <person name="Masouleh A.K."/>
            <person name="Furtado A."/>
            <person name="Henry R.J."/>
            <person name="Mitter N."/>
        </authorList>
    </citation>
    <scope>NUCLEOTIDE SEQUENCE [LARGE SCALE GENOMIC DNA]</scope>
    <source>
        <strain evidence="2">cv. Hass</strain>
    </source>
</reference>
<dbReference type="Proteomes" id="UP001234297">
    <property type="component" value="Chromosome 11"/>
</dbReference>
<protein>
    <submittedName>
        <fullName evidence="1">Uncharacterized protein</fullName>
    </submittedName>
</protein>
<dbReference type="EMBL" id="CM056819">
    <property type="protein sequence ID" value="KAJ8623879.1"/>
    <property type="molecule type" value="Genomic_DNA"/>
</dbReference>
<keyword evidence="2" id="KW-1185">Reference proteome</keyword>
<sequence>MAGEAALSKVLQELLCKLSSPILDEFGLLWGVKKEKQKLQSNLSRIKAVLEDGERQQIDLITDKDRLGKLKDVAYDAEDLIDEFLVEALRRTVENQDGMGRKVGNFFSTANPLAFRFKIAHEMKELRERFDELAEENNNFQSREGVARSQPQISTKRETFSSVPDSGVYGRDDEKRNLIDSLINSGNEEVLSVIPIVGMGGLGKTTLAQYVYDDERVVTYFNLKMWVYVSEDFDVGRILANILESATKSPSVRLSMDLLNTRVKENLSGKRYLLVLDDVWNEDSNKWVELRTALKCGAIGSKILVTTRNDTVARRMDALPRPPLETLSAAESWTLFEKVAHPSKGFLSIGEEIVRKCGGVPLAIKTLGGMLRNETGEREWQSVRDSELWKRTDNEGGIISILRLSYDHLTSSLKQCFAYCAVIPKGHRFYKGKLIKQWIAQGFIHSDDDENELIEEEGEKCFNALLRRSLFQVDVETASINPYKVHDLIHDLLRSVAGKECFVVEASMMNDLTRHLALCNDEWVGEPKNLDALKKCKKLRSMITYGRRGRIDFNVCLSFRYLRVLDLSYRNIGFLPNSIDKLRHLRYFDISYTGITELPETICNLHNLQTLRVLYTRLQKLPKNMRRMISLRHIEFDGRNDLSLPKGIGELTFLRTLPKSKFIIAKESGAQIEELKGLNLLWGNIHIGGLDNIGSVGCAREAALKAKKHLNSLKLSWSGDETIVAEGNAKEVIEVLEPHSDLKELSVQKYTGLGFPSWMTEKLTNLKKISLSSCKRCERLPPLGQLDFLESLEIDTMDAVKHIVEFDGSDNYKAFFPSLKDLLLRNMPNLEGWSSPQEDGDGDEQGTEIDKQVIFKCLCTLKIHDCPKLARPPRLLLPSLESLEITGMGWDMIEIPTSKSLMQVKLGKMPNLERWSPYEADDGTPVIFCSVRTLSISNCPKLICLPLFLLPALEELEISDVGWESIEFSRSHSLKRVNLLDMPNLERWSLQEVDDDKDEPVTFRSLCTLRISKCPKLIWLPQLLLPALEELKMDGVDCEKIEFSTSKSLAKVKLTKMPNLERWSLQEADDDERVVFNSLVELVVQECPKMVCLPHFLPSLEKLEISKSNEMLLASVANYTSLSELSINWLREVKHLPEEFGPNHTSLRKLRISNCPKLISLSNQLENLLALKELIVEKCNDLVLSLPDGLQRQQQRSPPLNSLEVLKIESSCAKQTSLPGDGIVLPSLKELRIYSCKNMESLSADMLKNLTKLLIKDSPNVWSSLVSSENLKSLESLSISGCPESAIMKLLESMENLTSLTSLSIGNCPADKWFLPKSVKTFTSLTFLVIKKCPGMRSLPEWVGDLTLLIDLRIISCPGMTSLPEGLQRLKNLRRLDIHGCPILERRVQRNKGQDWHKIAHVRRIIIPEGIISHDTEGEESSDQHIRKVLTNKHYTGLGNAGGKVGVNKPELLPKGFTPVIDVAGFLSAGQVFLILLSVIKQLVSLPLHWTGVVPADVAFDDRLTDSIP</sequence>
<organism evidence="1 2">
    <name type="scientific">Persea americana</name>
    <name type="common">Avocado</name>
    <dbReference type="NCBI Taxonomy" id="3435"/>
    <lineage>
        <taxon>Eukaryota</taxon>
        <taxon>Viridiplantae</taxon>
        <taxon>Streptophyta</taxon>
        <taxon>Embryophyta</taxon>
        <taxon>Tracheophyta</taxon>
        <taxon>Spermatophyta</taxon>
        <taxon>Magnoliopsida</taxon>
        <taxon>Magnoliidae</taxon>
        <taxon>Laurales</taxon>
        <taxon>Lauraceae</taxon>
        <taxon>Persea</taxon>
    </lineage>
</organism>
<proteinExistence type="predicted"/>
<evidence type="ECO:0000313" key="2">
    <source>
        <dbReference type="Proteomes" id="UP001234297"/>
    </source>
</evidence>
<comment type="caution">
    <text evidence="1">The sequence shown here is derived from an EMBL/GenBank/DDBJ whole genome shotgun (WGS) entry which is preliminary data.</text>
</comment>
<evidence type="ECO:0000313" key="1">
    <source>
        <dbReference type="EMBL" id="KAJ8623879.1"/>
    </source>
</evidence>